<evidence type="ECO:0000259" key="6">
    <source>
        <dbReference type="PROSITE" id="PS50059"/>
    </source>
</evidence>
<reference evidence="7 8" key="1">
    <citation type="submission" date="2023-03" db="EMBL/GenBank/DDBJ databases">
        <title>Complete genome of Arcanobacterium canis strain DSM 25104 isolated in 2010 from a canine otitis externa in Germany.</title>
        <authorList>
            <person name="Borowiak M."/>
            <person name="Kreitlow A."/>
            <person name="Malorny B."/>
            <person name="Laemmler C."/>
            <person name="Prenger-Berninghoff E."/>
            <person name="Ploetz M."/>
            <person name="Abdulmawjood A."/>
        </authorList>
    </citation>
    <scope>NUCLEOTIDE SEQUENCE [LARGE SCALE GENOMIC DNA]</scope>
    <source>
        <strain evidence="7 8">DSM 25104</strain>
    </source>
</reference>
<keyword evidence="3 4" id="KW-0413">Isomerase</keyword>
<dbReference type="Pfam" id="PF00254">
    <property type="entry name" value="FKBP_C"/>
    <property type="match status" value="1"/>
</dbReference>
<dbReference type="EMBL" id="CP121208">
    <property type="protein sequence ID" value="WFM84147.1"/>
    <property type="molecule type" value="Genomic_DNA"/>
</dbReference>
<dbReference type="InterPro" id="IPR001179">
    <property type="entry name" value="PPIase_FKBP_dom"/>
</dbReference>
<dbReference type="Proteomes" id="UP001215216">
    <property type="component" value="Chromosome"/>
</dbReference>
<evidence type="ECO:0000313" key="7">
    <source>
        <dbReference type="EMBL" id="WFM84147.1"/>
    </source>
</evidence>
<dbReference type="RefSeq" id="WP_278013542.1">
    <property type="nucleotide sequence ID" value="NZ_CP121208.1"/>
</dbReference>
<comment type="catalytic activity">
    <reaction evidence="1 4 5">
        <text>[protein]-peptidylproline (omega=180) = [protein]-peptidylproline (omega=0)</text>
        <dbReference type="Rhea" id="RHEA:16237"/>
        <dbReference type="Rhea" id="RHEA-COMP:10747"/>
        <dbReference type="Rhea" id="RHEA-COMP:10748"/>
        <dbReference type="ChEBI" id="CHEBI:83833"/>
        <dbReference type="ChEBI" id="CHEBI:83834"/>
        <dbReference type="EC" id="5.2.1.8"/>
    </reaction>
</comment>
<evidence type="ECO:0000256" key="2">
    <source>
        <dbReference type="ARBA" id="ARBA00023110"/>
    </source>
</evidence>
<feature type="domain" description="PPIase FKBP-type" evidence="6">
    <location>
        <begin position="196"/>
        <end position="274"/>
    </location>
</feature>
<protein>
    <recommendedName>
        <fullName evidence="5">Peptidyl-prolyl cis-trans isomerase</fullName>
        <ecNumber evidence="5">5.2.1.8</ecNumber>
    </recommendedName>
</protein>
<dbReference type="Gene3D" id="3.10.50.40">
    <property type="match status" value="1"/>
</dbReference>
<proteinExistence type="inferred from homology"/>
<dbReference type="EC" id="5.2.1.8" evidence="5"/>
<dbReference type="InterPro" id="IPR046357">
    <property type="entry name" value="PPIase_dom_sf"/>
</dbReference>
<evidence type="ECO:0000256" key="5">
    <source>
        <dbReference type="RuleBase" id="RU003915"/>
    </source>
</evidence>
<evidence type="ECO:0000313" key="8">
    <source>
        <dbReference type="Proteomes" id="UP001215216"/>
    </source>
</evidence>
<organism evidence="7 8">
    <name type="scientific">Arcanobacterium canis</name>
    <dbReference type="NCBI Taxonomy" id="999183"/>
    <lineage>
        <taxon>Bacteria</taxon>
        <taxon>Bacillati</taxon>
        <taxon>Actinomycetota</taxon>
        <taxon>Actinomycetes</taxon>
        <taxon>Actinomycetales</taxon>
        <taxon>Actinomycetaceae</taxon>
        <taxon>Arcanobacterium</taxon>
    </lineage>
</organism>
<keyword evidence="2 4" id="KW-0697">Rotamase</keyword>
<gene>
    <name evidence="7" type="ORF">P7079_04015</name>
</gene>
<comment type="similarity">
    <text evidence="5">Belongs to the FKBP-type PPIase family.</text>
</comment>
<name>A0ABY8G0P2_9ACTO</name>
<accession>A0ABY8G0P2</accession>
<dbReference type="PROSITE" id="PS50059">
    <property type="entry name" value="FKBP_PPIASE"/>
    <property type="match status" value="1"/>
</dbReference>
<evidence type="ECO:0000256" key="4">
    <source>
        <dbReference type="PROSITE-ProRule" id="PRU00277"/>
    </source>
</evidence>
<dbReference type="SUPFAM" id="SSF54534">
    <property type="entry name" value="FKBP-like"/>
    <property type="match status" value="1"/>
</dbReference>
<sequence>MRLRIARFLVAILFGIGLGILFPWSTSSPAKITVTGELGAPVTVISSGNELKNDFVRTEFAGQGRTIIPGSQVLFSATSFDLATGALSAVNNSGKLQALSATEENLGELYQAVIGVKEGSRVLATFTRSVHTEVVVIDILPTIATGEKETATVRPQGFTYSEDSFGRPVVRGKSTVGNELSVQILRSGSGIQLTASDQVIGNYRMFDPNGKILDDTWNRNAPVKVTMSQVYPGLHDGLLDQRVGSRVALEIPARLAQGKEAAFVVFDILGVVNA</sequence>
<evidence type="ECO:0000256" key="1">
    <source>
        <dbReference type="ARBA" id="ARBA00000971"/>
    </source>
</evidence>
<evidence type="ECO:0000256" key="3">
    <source>
        <dbReference type="ARBA" id="ARBA00023235"/>
    </source>
</evidence>
<keyword evidence="8" id="KW-1185">Reference proteome</keyword>